<organism evidence="1 2">
    <name type="scientific">Blastopirellula retiformator</name>
    <dbReference type="NCBI Taxonomy" id="2527970"/>
    <lineage>
        <taxon>Bacteria</taxon>
        <taxon>Pseudomonadati</taxon>
        <taxon>Planctomycetota</taxon>
        <taxon>Planctomycetia</taxon>
        <taxon>Pirellulales</taxon>
        <taxon>Pirellulaceae</taxon>
        <taxon>Blastopirellula</taxon>
    </lineage>
</organism>
<gene>
    <name evidence="1" type="ORF">Enr8_42640</name>
</gene>
<accession>A0A5C5UY20</accession>
<keyword evidence="2" id="KW-1185">Reference proteome</keyword>
<protein>
    <submittedName>
        <fullName evidence="1">Uncharacterized protein</fullName>
    </submittedName>
</protein>
<proteinExistence type="predicted"/>
<sequence length="158" mass="18039">MKWHYTNGRRIDSILGSGVLKPSADGSGRIRPAVWFSTNEHWEETANRSVRHINGSYLRCDREQTDMYCDGLFRLEVDVACDVLPWRELAAMCGIRQGDLLKIESLARRLGSDPQQWYASLRPIGRQDWTAIERWNGFAWEPVEAFALAQAVTTRLAG</sequence>
<evidence type="ECO:0000313" key="2">
    <source>
        <dbReference type="Proteomes" id="UP000318878"/>
    </source>
</evidence>
<evidence type="ECO:0000313" key="1">
    <source>
        <dbReference type="EMBL" id="TWT30739.1"/>
    </source>
</evidence>
<dbReference type="RefSeq" id="WP_146435433.1">
    <property type="nucleotide sequence ID" value="NZ_SJPF01000005.1"/>
</dbReference>
<dbReference type="OrthoDB" id="8913274at2"/>
<comment type="caution">
    <text evidence="1">The sequence shown here is derived from an EMBL/GenBank/DDBJ whole genome shotgun (WGS) entry which is preliminary data.</text>
</comment>
<name>A0A5C5UY20_9BACT</name>
<dbReference type="EMBL" id="SJPF01000005">
    <property type="protein sequence ID" value="TWT30739.1"/>
    <property type="molecule type" value="Genomic_DNA"/>
</dbReference>
<reference evidence="1 2" key="1">
    <citation type="submission" date="2019-02" db="EMBL/GenBank/DDBJ databases">
        <title>Deep-cultivation of Planctomycetes and their phenomic and genomic characterization uncovers novel biology.</title>
        <authorList>
            <person name="Wiegand S."/>
            <person name="Jogler M."/>
            <person name="Boedeker C."/>
            <person name="Pinto D."/>
            <person name="Vollmers J."/>
            <person name="Rivas-Marin E."/>
            <person name="Kohn T."/>
            <person name="Peeters S.H."/>
            <person name="Heuer A."/>
            <person name="Rast P."/>
            <person name="Oberbeckmann S."/>
            <person name="Bunk B."/>
            <person name="Jeske O."/>
            <person name="Meyerdierks A."/>
            <person name="Storesund J.E."/>
            <person name="Kallscheuer N."/>
            <person name="Luecker S."/>
            <person name="Lage O.M."/>
            <person name="Pohl T."/>
            <person name="Merkel B.J."/>
            <person name="Hornburger P."/>
            <person name="Mueller R.-W."/>
            <person name="Bruemmer F."/>
            <person name="Labrenz M."/>
            <person name="Spormann A.M."/>
            <person name="Op Den Camp H."/>
            <person name="Overmann J."/>
            <person name="Amann R."/>
            <person name="Jetten M.S.M."/>
            <person name="Mascher T."/>
            <person name="Medema M.H."/>
            <person name="Devos D.P."/>
            <person name="Kaster A.-K."/>
            <person name="Ovreas L."/>
            <person name="Rohde M."/>
            <person name="Galperin M.Y."/>
            <person name="Jogler C."/>
        </authorList>
    </citation>
    <scope>NUCLEOTIDE SEQUENCE [LARGE SCALE GENOMIC DNA]</scope>
    <source>
        <strain evidence="1 2">Enr8</strain>
    </source>
</reference>
<dbReference type="AlphaFoldDB" id="A0A5C5UY20"/>
<dbReference type="Proteomes" id="UP000318878">
    <property type="component" value="Unassembled WGS sequence"/>
</dbReference>